<name>A0AAV9R0L1_9TELE</name>
<evidence type="ECO:0000313" key="3">
    <source>
        <dbReference type="Proteomes" id="UP001311232"/>
    </source>
</evidence>
<gene>
    <name evidence="2" type="ORF">CRENBAI_010359</name>
</gene>
<proteinExistence type="predicted"/>
<comment type="caution">
    <text evidence="2">The sequence shown here is derived from an EMBL/GenBank/DDBJ whole genome shotgun (WGS) entry which is preliminary data.</text>
</comment>
<dbReference type="EMBL" id="JAHHUM010002613">
    <property type="protein sequence ID" value="KAK5602496.1"/>
    <property type="molecule type" value="Genomic_DNA"/>
</dbReference>
<sequence>MLCPLLQSPAVKATVNPDGHSASQHRNAQTQMCADANRRTHTLPSLRSRGPDKIGDGGDSSEDSTAGALHLLTDSYAWRSLKAQSSHTHPAYAYFSPHPFPLSVVPPPVRPHPYPDVCPPFLTLNPPH</sequence>
<organism evidence="2 3">
    <name type="scientific">Crenichthys baileyi</name>
    <name type="common">White River springfish</name>
    <dbReference type="NCBI Taxonomy" id="28760"/>
    <lineage>
        <taxon>Eukaryota</taxon>
        <taxon>Metazoa</taxon>
        <taxon>Chordata</taxon>
        <taxon>Craniata</taxon>
        <taxon>Vertebrata</taxon>
        <taxon>Euteleostomi</taxon>
        <taxon>Actinopterygii</taxon>
        <taxon>Neopterygii</taxon>
        <taxon>Teleostei</taxon>
        <taxon>Neoteleostei</taxon>
        <taxon>Acanthomorphata</taxon>
        <taxon>Ovalentaria</taxon>
        <taxon>Atherinomorphae</taxon>
        <taxon>Cyprinodontiformes</taxon>
        <taxon>Goodeidae</taxon>
        <taxon>Crenichthys</taxon>
    </lineage>
</organism>
<evidence type="ECO:0000256" key="1">
    <source>
        <dbReference type="SAM" id="MobiDB-lite"/>
    </source>
</evidence>
<reference evidence="2 3" key="1">
    <citation type="submission" date="2021-06" db="EMBL/GenBank/DDBJ databases">
        <authorList>
            <person name="Palmer J.M."/>
        </authorList>
    </citation>
    <scope>NUCLEOTIDE SEQUENCE [LARGE SCALE GENOMIC DNA]</scope>
    <source>
        <strain evidence="2 3">MEX-2019</strain>
        <tissue evidence="2">Muscle</tissue>
    </source>
</reference>
<feature type="region of interest" description="Disordered" evidence="1">
    <location>
        <begin position="12"/>
        <end position="66"/>
    </location>
</feature>
<accession>A0AAV9R0L1</accession>
<dbReference type="Proteomes" id="UP001311232">
    <property type="component" value="Unassembled WGS sequence"/>
</dbReference>
<dbReference type="AlphaFoldDB" id="A0AAV9R0L1"/>
<evidence type="ECO:0000313" key="2">
    <source>
        <dbReference type="EMBL" id="KAK5602496.1"/>
    </source>
</evidence>
<keyword evidence="3" id="KW-1185">Reference proteome</keyword>
<protein>
    <submittedName>
        <fullName evidence="2">Uncharacterized protein</fullName>
    </submittedName>
</protein>
<feature type="compositionally biased region" description="Polar residues" evidence="1">
    <location>
        <begin position="21"/>
        <end position="32"/>
    </location>
</feature>